<dbReference type="InParanoid" id="A0A369JUA2"/>
<keyword evidence="2" id="KW-1185">Reference proteome</keyword>
<protein>
    <submittedName>
        <fullName evidence="1">Uncharacterized protein</fullName>
    </submittedName>
</protein>
<gene>
    <name evidence="1" type="ORF">Hypma_009811</name>
</gene>
<dbReference type="AlphaFoldDB" id="A0A369JUA2"/>
<accession>A0A369JUA2</accession>
<reference evidence="1" key="1">
    <citation type="submission" date="2018-04" db="EMBL/GenBank/DDBJ databases">
        <title>Whole genome sequencing of Hypsizygus marmoreus.</title>
        <authorList>
            <person name="Choi I.-G."/>
            <person name="Min B."/>
            <person name="Kim J.-G."/>
            <person name="Kim S."/>
            <person name="Oh Y.-L."/>
            <person name="Kong W.-S."/>
            <person name="Park H."/>
            <person name="Jeong J."/>
            <person name="Song E.-S."/>
        </authorList>
    </citation>
    <scope>NUCLEOTIDE SEQUENCE [LARGE SCALE GENOMIC DNA]</scope>
    <source>
        <strain evidence="1">51987-8</strain>
    </source>
</reference>
<dbReference type="Proteomes" id="UP000076154">
    <property type="component" value="Unassembled WGS sequence"/>
</dbReference>
<name>A0A369JUA2_HYPMA</name>
<organism evidence="1 2">
    <name type="scientific">Hypsizygus marmoreus</name>
    <name type="common">White beech mushroom</name>
    <name type="synonym">Agaricus marmoreus</name>
    <dbReference type="NCBI Taxonomy" id="39966"/>
    <lineage>
        <taxon>Eukaryota</taxon>
        <taxon>Fungi</taxon>
        <taxon>Dikarya</taxon>
        <taxon>Basidiomycota</taxon>
        <taxon>Agaricomycotina</taxon>
        <taxon>Agaricomycetes</taxon>
        <taxon>Agaricomycetidae</taxon>
        <taxon>Agaricales</taxon>
        <taxon>Tricholomatineae</taxon>
        <taxon>Lyophyllaceae</taxon>
        <taxon>Hypsizygus</taxon>
    </lineage>
</organism>
<proteinExistence type="predicted"/>
<comment type="caution">
    <text evidence="1">The sequence shown here is derived from an EMBL/GenBank/DDBJ whole genome shotgun (WGS) entry which is preliminary data.</text>
</comment>
<evidence type="ECO:0000313" key="2">
    <source>
        <dbReference type="Proteomes" id="UP000076154"/>
    </source>
</evidence>
<sequence length="482" mass="53820">MANQSSVNSFQAAMNQASSSLGPAVTNPVLSGPTISSFQTSAQSWDIGRASKLVTSTTAPRGVLNFAQNTPLSVGASSSDEDGPHNLLYIYKYGSRNGESQVSLAPSHLSTHIASWTMPFTAATLRIEQEVDAVKMMGPNDVFDVDMDDPEDAMEVWFEDYPSPFPLRLVPIYDSSKTQSGIARFFTRTSLLARDFPVVAEFSRSARALAASVSIDAGAGWPSSKEDAARNLPSQSARMTGITVDLSIDLHHDRLDEMLRMGVMLGPTDMPLEPVSREGLCALYFLIETSPIQLRSSCQIYILERVASTSWPGFQMCQTVEDVLNTAMRFRNQLLSLRNSPTATQGNFFEFLVDDLHTGFFYTSKWSIAKRVILLYQKWLKRLPKKCPFIHRGHWHTRPMTLTAMLSVLLDIIHYAKWMCTHQLQDFESMRGHYFAFWTPIWKDKRFMAEIHALHGSLAIQQYAILAPLLEAQKQSAEGLTG</sequence>
<evidence type="ECO:0000313" key="1">
    <source>
        <dbReference type="EMBL" id="RDB22914.1"/>
    </source>
</evidence>
<dbReference type="EMBL" id="LUEZ02000048">
    <property type="protein sequence ID" value="RDB22914.1"/>
    <property type="molecule type" value="Genomic_DNA"/>
</dbReference>